<accession>A0A378H6U8</accession>
<proteinExistence type="predicted"/>
<protein>
    <recommendedName>
        <fullName evidence="3">Prophage protein</fullName>
    </recommendedName>
</protein>
<evidence type="ECO:0008006" key="3">
    <source>
        <dbReference type="Google" id="ProtNLM"/>
    </source>
</evidence>
<evidence type="ECO:0000313" key="2">
    <source>
        <dbReference type="Proteomes" id="UP000255239"/>
    </source>
</evidence>
<reference evidence="1 2" key="1">
    <citation type="submission" date="2018-06" db="EMBL/GenBank/DDBJ databases">
        <authorList>
            <consortium name="Pathogen Informatics"/>
            <person name="Doyle S."/>
        </authorList>
    </citation>
    <scope>NUCLEOTIDE SEQUENCE [LARGE SCALE GENOMIC DNA]</scope>
    <source>
        <strain evidence="1 2">NCTC11679</strain>
    </source>
</reference>
<dbReference type="EMBL" id="UGMG01000003">
    <property type="protein sequence ID" value="STX11645.1"/>
    <property type="molecule type" value="Genomic_DNA"/>
</dbReference>
<gene>
    <name evidence="1" type="ORF">NCTC11679_06102</name>
</gene>
<organism evidence="1 2">
    <name type="scientific">Klebsiella pneumoniae</name>
    <dbReference type="NCBI Taxonomy" id="573"/>
    <lineage>
        <taxon>Bacteria</taxon>
        <taxon>Pseudomonadati</taxon>
        <taxon>Pseudomonadota</taxon>
        <taxon>Gammaproteobacteria</taxon>
        <taxon>Enterobacterales</taxon>
        <taxon>Enterobacteriaceae</taxon>
        <taxon>Klebsiella/Raoultella group</taxon>
        <taxon>Klebsiella</taxon>
        <taxon>Klebsiella pneumoniae complex</taxon>
    </lineage>
</organism>
<dbReference type="RefSeq" id="WP_224227345.1">
    <property type="nucleotide sequence ID" value="NZ_CP056425.1"/>
</dbReference>
<name>A0A378H6U8_KLEPN</name>
<sequence>MNINREPDYIRTVQPTTELAFEQNFRDAIEGIGHIRRALEETFGGLHGTHCEPDILMDCKQLVDAIYAAYRSAGNADSGNPTDRVISIRHKDYAHLADDLMPARLWLEASPQPSDLQTSSLVMWVKRLSLSLRSACPDNKLPKAAMGYLQNNGLISIADCLRGNNEEPPA</sequence>
<dbReference type="AlphaFoldDB" id="A0A378H6U8"/>
<dbReference type="Proteomes" id="UP000255239">
    <property type="component" value="Unassembled WGS sequence"/>
</dbReference>
<evidence type="ECO:0000313" key="1">
    <source>
        <dbReference type="EMBL" id="STX11645.1"/>
    </source>
</evidence>